<keyword evidence="3" id="KW-1185">Reference proteome</keyword>
<dbReference type="EMBL" id="RYYU01000001">
    <property type="protein sequence ID" value="RUL59468.1"/>
    <property type="molecule type" value="Genomic_DNA"/>
</dbReference>
<dbReference type="InterPro" id="IPR022385">
    <property type="entry name" value="Rhs_assc_core"/>
</dbReference>
<evidence type="ECO:0000313" key="2">
    <source>
        <dbReference type="EMBL" id="RUL59468.1"/>
    </source>
</evidence>
<protein>
    <recommendedName>
        <fullName evidence="4">RHS repeat-associated core domain-containing protein</fullName>
    </recommendedName>
</protein>
<reference evidence="2 3" key="1">
    <citation type="submission" date="2018-12" db="EMBL/GenBank/DDBJ databases">
        <title>Genome sequencing of Prevotella sp. KCOM 3155 (= JS262).</title>
        <authorList>
            <person name="Kook J.-K."/>
            <person name="Park S.-N."/>
            <person name="Lim Y.K."/>
        </authorList>
    </citation>
    <scope>NUCLEOTIDE SEQUENCE [LARGE SCALE GENOMIC DNA]</scope>
    <source>
        <strain evidence="2 3">KCOM 3155</strain>
    </source>
</reference>
<dbReference type="Proteomes" id="UP000278983">
    <property type="component" value="Unassembled WGS sequence"/>
</dbReference>
<evidence type="ECO:0008006" key="4">
    <source>
        <dbReference type="Google" id="ProtNLM"/>
    </source>
</evidence>
<name>A0A432LKW7_9BACT</name>
<feature type="coiled-coil region" evidence="1">
    <location>
        <begin position="63"/>
        <end position="126"/>
    </location>
</feature>
<organism evidence="2 3">
    <name type="scientific">Prevotella koreensis</name>
    <dbReference type="NCBI Taxonomy" id="2490854"/>
    <lineage>
        <taxon>Bacteria</taxon>
        <taxon>Pseudomonadati</taxon>
        <taxon>Bacteroidota</taxon>
        <taxon>Bacteroidia</taxon>
        <taxon>Bacteroidales</taxon>
        <taxon>Prevotellaceae</taxon>
        <taxon>Prevotella</taxon>
    </lineage>
</organism>
<sequence length="256" mass="29054">MGLDIYDYGARRYDAATCRFTTMDPLAEKYYSTSPYAYCVNNPMRFVDSDGREWKNTQDKEIATRLQEKVADRDKSLAEQEQKINAQINTIGNNTKLSVEKRDKQITKQQEKLEDVQMQRKLLSNLYKGITQLGESKTVYTFNTVKSGTTATLSSLTDGTVVINNYGTIGSRAHEVTHAIQYDNGKITFNILGTNNTRMQNPDMLERLSYMTEYSITNGIVPASTAGSPRTVFGINREWLWGIKDPNTGIYIYTKL</sequence>
<keyword evidence="1" id="KW-0175">Coiled coil</keyword>
<dbReference type="NCBIfam" id="TIGR03696">
    <property type="entry name" value="Rhs_assc_core"/>
    <property type="match status" value="1"/>
</dbReference>
<accession>A0A432LKW7</accession>
<evidence type="ECO:0000256" key="1">
    <source>
        <dbReference type="SAM" id="Coils"/>
    </source>
</evidence>
<comment type="caution">
    <text evidence="2">The sequence shown here is derived from an EMBL/GenBank/DDBJ whole genome shotgun (WGS) entry which is preliminary data.</text>
</comment>
<dbReference type="OrthoDB" id="1191296at2"/>
<evidence type="ECO:0000313" key="3">
    <source>
        <dbReference type="Proteomes" id="UP000278983"/>
    </source>
</evidence>
<proteinExistence type="predicted"/>
<gene>
    <name evidence="2" type="ORF">EHV08_06650</name>
</gene>
<dbReference type="AlphaFoldDB" id="A0A432LKW7"/>
<dbReference type="Gene3D" id="2.180.10.10">
    <property type="entry name" value="RHS repeat-associated core"/>
    <property type="match status" value="1"/>
</dbReference>